<evidence type="ECO:0000313" key="15">
    <source>
        <dbReference type="EMBL" id="NWZ35250.1"/>
    </source>
</evidence>
<dbReference type="GO" id="GO:0044194">
    <property type="term" value="C:cytolytic granule"/>
    <property type="evidence" value="ECO:0007669"/>
    <property type="project" value="UniProtKB-ARBA"/>
</dbReference>
<evidence type="ECO:0000313" key="16">
    <source>
        <dbReference type="Proteomes" id="UP000540762"/>
    </source>
</evidence>
<dbReference type="Gene3D" id="3.90.176.10">
    <property type="entry name" value="Toxin ADP-ribosyltransferase, Chain A, domain 1"/>
    <property type="match status" value="1"/>
</dbReference>
<dbReference type="SUPFAM" id="SSF56399">
    <property type="entry name" value="ADP-ribosylation"/>
    <property type="match status" value="1"/>
</dbReference>
<keyword evidence="10" id="KW-0843">Virulence</keyword>
<dbReference type="PRINTS" id="PR00970">
    <property type="entry name" value="RIBTRNSFRASE"/>
</dbReference>
<feature type="chain" id="PRO_5029939585" description="NAD(P)(+)--arginine ADP-ribosyltransferase" evidence="14">
    <location>
        <begin position="25"/>
        <end position="265"/>
    </location>
</feature>
<dbReference type="InterPro" id="IPR000768">
    <property type="entry name" value="ART"/>
</dbReference>
<evidence type="ECO:0000256" key="6">
    <source>
        <dbReference type="ARBA" id="ARBA00022679"/>
    </source>
</evidence>
<feature type="non-terminal residue" evidence="15">
    <location>
        <position position="1"/>
    </location>
</feature>
<dbReference type="GO" id="GO:0005615">
    <property type="term" value="C:extracellular space"/>
    <property type="evidence" value="ECO:0007669"/>
    <property type="project" value="UniProtKB-ARBA"/>
</dbReference>
<dbReference type="Pfam" id="PF01129">
    <property type="entry name" value="ART"/>
    <property type="match status" value="1"/>
</dbReference>
<keyword evidence="3" id="KW-0964">Secreted</keyword>
<protein>
    <recommendedName>
        <fullName evidence="14">NAD(P)(+)--arginine ADP-ribosyltransferase</fullName>
        <ecNumber evidence="14">2.4.2.31</ecNumber>
    </recommendedName>
    <alternativeName>
        <fullName evidence="14">Mono(ADP-ribosyl)transferase</fullName>
    </alternativeName>
</protein>
<accession>A0A7K7LWF7</accession>
<evidence type="ECO:0000256" key="3">
    <source>
        <dbReference type="ARBA" id="ARBA00022525"/>
    </source>
</evidence>
<organism evidence="15 16">
    <name type="scientific">Brachypodius melanocephalos</name>
    <name type="common">black-headed bulbul</name>
    <dbReference type="NCBI Taxonomy" id="3235156"/>
    <lineage>
        <taxon>Eukaryota</taxon>
        <taxon>Metazoa</taxon>
        <taxon>Chordata</taxon>
        <taxon>Craniata</taxon>
        <taxon>Vertebrata</taxon>
        <taxon>Euteleostomi</taxon>
        <taxon>Archelosauria</taxon>
        <taxon>Archosauria</taxon>
        <taxon>Dinosauria</taxon>
        <taxon>Saurischia</taxon>
        <taxon>Theropoda</taxon>
        <taxon>Coelurosauria</taxon>
        <taxon>Aves</taxon>
        <taxon>Neognathae</taxon>
        <taxon>Neoaves</taxon>
        <taxon>Telluraves</taxon>
        <taxon>Australaves</taxon>
        <taxon>Passeriformes</taxon>
        <taxon>Sylvioidea</taxon>
        <taxon>Pycnonotidae</taxon>
        <taxon>Brachypodius</taxon>
    </lineage>
</organism>
<reference evidence="15 16" key="1">
    <citation type="submission" date="2019-09" db="EMBL/GenBank/DDBJ databases">
        <title>Bird 10,000 Genomes (B10K) Project - Family phase.</title>
        <authorList>
            <person name="Zhang G."/>
        </authorList>
    </citation>
    <scope>NUCLEOTIDE SEQUENCE [LARGE SCALE GENOMIC DNA]</scope>
    <source>
        <strain evidence="15">OUT-0037</strain>
        <tissue evidence="15">Liver</tissue>
    </source>
</reference>
<dbReference type="GO" id="GO:0016779">
    <property type="term" value="F:nucleotidyltransferase activity"/>
    <property type="evidence" value="ECO:0007669"/>
    <property type="project" value="UniProtKB-KW"/>
</dbReference>
<evidence type="ECO:0000256" key="10">
    <source>
        <dbReference type="ARBA" id="ARBA00023026"/>
    </source>
</evidence>
<dbReference type="Proteomes" id="UP000540762">
    <property type="component" value="Unassembled WGS sequence"/>
</dbReference>
<evidence type="ECO:0000256" key="8">
    <source>
        <dbReference type="ARBA" id="ARBA00022729"/>
    </source>
</evidence>
<keyword evidence="9 14" id="KW-0521">NADP</keyword>
<keyword evidence="6 14" id="KW-0808">Transferase</keyword>
<keyword evidence="16" id="KW-1185">Reference proteome</keyword>
<keyword evidence="7" id="KW-0548">Nucleotidyltransferase</keyword>
<evidence type="ECO:0000256" key="14">
    <source>
        <dbReference type="RuleBase" id="RU361228"/>
    </source>
</evidence>
<dbReference type="InterPro" id="IPR050999">
    <property type="entry name" value="ADP-ribosyltransferase_ARG"/>
</dbReference>
<dbReference type="EC" id="2.4.2.31" evidence="14"/>
<comment type="subcellular location">
    <subcellularLocation>
        <location evidence="1">Secreted</location>
    </subcellularLocation>
</comment>
<evidence type="ECO:0000256" key="12">
    <source>
        <dbReference type="ARBA" id="ARBA00023157"/>
    </source>
</evidence>
<keyword evidence="4" id="KW-0800">Toxin</keyword>
<evidence type="ECO:0000256" key="13">
    <source>
        <dbReference type="ARBA" id="ARBA00047597"/>
    </source>
</evidence>
<evidence type="ECO:0000256" key="4">
    <source>
        <dbReference type="ARBA" id="ARBA00022656"/>
    </source>
</evidence>
<dbReference type="FunFam" id="3.90.176.10:FF:000001">
    <property type="entry name" value="NAD(P)(+)--arginine ADP-ribosyltransferase"/>
    <property type="match status" value="1"/>
</dbReference>
<dbReference type="GO" id="GO:0106274">
    <property type="term" value="F:NAD+-protein-arginine ADP-ribosyltransferase activity"/>
    <property type="evidence" value="ECO:0007669"/>
    <property type="project" value="UniProtKB-EC"/>
</dbReference>
<gene>
    <name evidence="15" type="primary">Nrt2_0</name>
    <name evidence="15" type="ORF">BRAATR_R08615</name>
</gene>
<keyword evidence="11 14" id="KW-0520">NAD</keyword>
<feature type="signal peptide" evidence="14">
    <location>
        <begin position="1"/>
        <end position="24"/>
    </location>
</feature>
<dbReference type="PANTHER" id="PTHR10339">
    <property type="entry name" value="ADP-RIBOSYLTRANSFERASE"/>
    <property type="match status" value="1"/>
</dbReference>
<keyword evidence="8 14" id="KW-0732">Signal</keyword>
<keyword evidence="12" id="KW-1015">Disulfide bond</keyword>
<sequence length="265" mass="30567">WPLFSMAPLVWSLALLAMVVGTVATELLSMDMAQNSFDDQYLKCSDKMSEKFPELQRSDFLKNEKFKENWTKATAEWQKRGSVSSPLAPDQAIALMAYTMKDMKLYKQFNMAVREAGSSSQKYRNEFQFKSLHFLLTQALQKLRRPNECQEVFRGVSRYQYKANKDEKIRFGQFASTSLSKTVAQGFGNDTVFKVYTCHGVDIQKFSMYPEEEEVLIPPFETFKVINVSKEGNTMHIELRSTGNSSNYECEWLKGDIMGTTWGDW</sequence>
<dbReference type="PANTHER" id="PTHR10339:SF25">
    <property type="entry name" value="SECRETED EXOENZYME S"/>
    <property type="match status" value="1"/>
</dbReference>
<dbReference type="GO" id="GO:0090729">
    <property type="term" value="F:toxin activity"/>
    <property type="evidence" value="ECO:0007669"/>
    <property type="project" value="UniProtKB-KW"/>
</dbReference>
<name>A0A7K7LWF7_9PASS</name>
<dbReference type="GO" id="GO:0003950">
    <property type="term" value="F:NAD+ poly-ADP-ribosyltransferase activity"/>
    <property type="evidence" value="ECO:0007669"/>
    <property type="project" value="UniProtKB-ARBA"/>
</dbReference>
<keyword evidence="5 14" id="KW-0328">Glycosyltransferase</keyword>
<comment type="similarity">
    <text evidence="2 14">Belongs to the Arg-specific ADP-ribosyltransferase family.</text>
</comment>
<dbReference type="AlphaFoldDB" id="A0A7K7LWF7"/>
<dbReference type="PROSITE" id="PS51996">
    <property type="entry name" value="TR_MART"/>
    <property type="match status" value="1"/>
</dbReference>
<evidence type="ECO:0000256" key="2">
    <source>
        <dbReference type="ARBA" id="ARBA00009558"/>
    </source>
</evidence>
<evidence type="ECO:0000256" key="9">
    <source>
        <dbReference type="ARBA" id="ARBA00022857"/>
    </source>
</evidence>
<evidence type="ECO:0000256" key="5">
    <source>
        <dbReference type="ARBA" id="ARBA00022676"/>
    </source>
</evidence>
<comment type="caution">
    <text evidence="15">The sequence shown here is derived from an EMBL/GenBank/DDBJ whole genome shotgun (WGS) entry which is preliminary data.</text>
</comment>
<dbReference type="EMBL" id="VZSR01000489">
    <property type="protein sequence ID" value="NWZ35250.1"/>
    <property type="molecule type" value="Genomic_DNA"/>
</dbReference>
<dbReference type="PROSITE" id="PS01291">
    <property type="entry name" value="ART"/>
    <property type="match status" value="1"/>
</dbReference>
<evidence type="ECO:0000256" key="1">
    <source>
        <dbReference type="ARBA" id="ARBA00004613"/>
    </source>
</evidence>
<dbReference type="GO" id="GO:0046677">
    <property type="term" value="P:response to antibiotic"/>
    <property type="evidence" value="ECO:0007669"/>
    <property type="project" value="UniProtKB-ARBA"/>
</dbReference>
<evidence type="ECO:0000256" key="7">
    <source>
        <dbReference type="ARBA" id="ARBA00022695"/>
    </source>
</evidence>
<proteinExistence type="inferred from homology"/>
<comment type="catalytic activity">
    <reaction evidence="13 14">
        <text>L-arginyl-[protein] + NAD(+) = N(omega)-(ADP-D-ribosyl)-L-arginyl-[protein] + nicotinamide + H(+)</text>
        <dbReference type="Rhea" id="RHEA:19149"/>
        <dbReference type="Rhea" id="RHEA-COMP:10532"/>
        <dbReference type="Rhea" id="RHEA-COMP:15087"/>
        <dbReference type="ChEBI" id="CHEBI:15378"/>
        <dbReference type="ChEBI" id="CHEBI:17154"/>
        <dbReference type="ChEBI" id="CHEBI:29965"/>
        <dbReference type="ChEBI" id="CHEBI:57540"/>
        <dbReference type="ChEBI" id="CHEBI:142554"/>
        <dbReference type="EC" id="2.4.2.31"/>
    </reaction>
</comment>
<feature type="non-terminal residue" evidence="15">
    <location>
        <position position="265"/>
    </location>
</feature>
<evidence type="ECO:0000256" key="11">
    <source>
        <dbReference type="ARBA" id="ARBA00023027"/>
    </source>
</evidence>